<evidence type="ECO:0000313" key="9">
    <source>
        <dbReference type="EMBL" id="PFG49369.1"/>
    </source>
</evidence>
<keyword evidence="2" id="KW-0964">Secreted</keyword>
<dbReference type="PANTHER" id="PTHR38050:SF2">
    <property type="entry name" value="FERULOYL ESTERASE C-RELATED"/>
    <property type="match status" value="1"/>
</dbReference>
<proteinExistence type="predicted"/>
<dbReference type="EMBL" id="PDJK01000002">
    <property type="protein sequence ID" value="PFG49369.1"/>
    <property type="molecule type" value="Genomic_DNA"/>
</dbReference>
<comment type="subcellular location">
    <subcellularLocation>
        <location evidence="1">Secreted</location>
    </subcellularLocation>
</comment>
<dbReference type="Gene3D" id="3.40.50.1820">
    <property type="entry name" value="alpha/beta hydrolase"/>
    <property type="match status" value="1"/>
</dbReference>
<dbReference type="GO" id="GO:0030600">
    <property type="term" value="F:feruloyl esterase activity"/>
    <property type="evidence" value="ECO:0007669"/>
    <property type="project" value="InterPro"/>
</dbReference>
<keyword evidence="6" id="KW-0119">Carbohydrate metabolism</keyword>
<keyword evidence="3" id="KW-0858">Xylan degradation</keyword>
<evidence type="ECO:0000256" key="3">
    <source>
        <dbReference type="ARBA" id="ARBA00022651"/>
    </source>
</evidence>
<evidence type="ECO:0000256" key="5">
    <source>
        <dbReference type="ARBA" id="ARBA00022801"/>
    </source>
</evidence>
<evidence type="ECO:0000256" key="7">
    <source>
        <dbReference type="ARBA" id="ARBA00023326"/>
    </source>
</evidence>
<sequence>MSRRFHRLAALCAAVLGFGAVLTSTASASPSGVVDHPVPTTGCGRSAPGATGTTTVGQLTSGGVRREYRIYVPARYNPHRSYPLVLSFHGHKRTAEWQEKLSGFSGGDMIAVYPQGLTGTDGEAAWTGAPYSANVDDVRFTSDLLTSLQRTLCVNPSRIYATGKSNGGGFTGVLACRMASRIAAFAPVSGAFYPQGGPCNPSRKVALVDFHGTADPTIPYNGNPEKGLPSIPDWMAGWVDRDQCRFGPISVSPTRGVVKEWWPGCSLARYRIEGAGHVWPSTQPNLDSQTPTLINATPIIRNFLLSHRL</sequence>
<evidence type="ECO:0000256" key="6">
    <source>
        <dbReference type="ARBA" id="ARBA00023277"/>
    </source>
</evidence>
<evidence type="ECO:0000256" key="8">
    <source>
        <dbReference type="SAM" id="SignalP"/>
    </source>
</evidence>
<dbReference type="SUPFAM" id="SSF53474">
    <property type="entry name" value="alpha/beta-Hydrolases"/>
    <property type="match status" value="1"/>
</dbReference>
<gene>
    <name evidence="9" type="ORF">ATK36_4520</name>
</gene>
<keyword evidence="10" id="KW-1185">Reference proteome</keyword>
<dbReference type="GO" id="GO:0005576">
    <property type="term" value="C:extracellular region"/>
    <property type="evidence" value="ECO:0007669"/>
    <property type="project" value="UniProtKB-SubCell"/>
</dbReference>
<feature type="chain" id="PRO_5013242012" evidence="8">
    <location>
        <begin position="29"/>
        <end position="309"/>
    </location>
</feature>
<keyword evidence="5" id="KW-0378">Hydrolase</keyword>
<dbReference type="PANTHER" id="PTHR38050">
    <property type="match status" value="1"/>
</dbReference>
<keyword evidence="7" id="KW-0624">Polysaccharide degradation</keyword>
<name>A0A2A9FG33_9PSEU</name>
<feature type="signal peptide" evidence="8">
    <location>
        <begin position="1"/>
        <end position="28"/>
    </location>
</feature>
<dbReference type="InterPro" id="IPR043595">
    <property type="entry name" value="FaeB/C/D"/>
</dbReference>
<dbReference type="RefSeq" id="WP_098515095.1">
    <property type="nucleotide sequence ID" value="NZ_JBIAKZ010000018.1"/>
</dbReference>
<evidence type="ECO:0000313" key="10">
    <source>
        <dbReference type="Proteomes" id="UP000243542"/>
    </source>
</evidence>
<organism evidence="9 10">
    <name type="scientific">Amycolatopsis sulphurea</name>
    <dbReference type="NCBI Taxonomy" id="76022"/>
    <lineage>
        <taxon>Bacteria</taxon>
        <taxon>Bacillati</taxon>
        <taxon>Actinomycetota</taxon>
        <taxon>Actinomycetes</taxon>
        <taxon>Pseudonocardiales</taxon>
        <taxon>Pseudonocardiaceae</taxon>
        <taxon>Amycolatopsis</taxon>
    </lineage>
</organism>
<evidence type="ECO:0000256" key="4">
    <source>
        <dbReference type="ARBA" id="ARBA00022729"/>
    </source>
</evidence>
<reference evidence="9 10" key="1">
    <citation type="submission" date="2017-10" db="EMBL/GenBank/DDBJ databases">
        <title>Sequencing the genomes of 1000 actinobacteria strains.</title>
        <authorList>
            <person name="Klenk H.-P."/>
        </authorList>
    </citation>
    <scope>NUCLEOTIDE SEQUENCE [LARGE SCALE GENOMIC DNA]</scope>
    <source>
        <strain evidence="9 10">DSM 46092</strain>
    </source>
</reference>
<dbReference type="GO" id="GO:0045493">
    <property type="term" value="P:xylan catabolic process"/>
    <property type="evidence" value="ECO:0007669"/>
    <property type="project" value="UniProtKB-KW"/>
</dbReference>
<comment type="caution">
    <text evidence="9">The sequence shown here is derived from an EMBL/GenBank/DDBJ whole genome shotgun (WGS) entry which is preliminary data.</text>
</comment>
<keyword evidence="4 8" id="KW-0732">Signal</keyword>
<evidence type="ECO:0000256" key="2">
    <source>
        <dbReference type="ARBA" id="ARBA00022525"/>
    </source>
</evidence>
<dbReference type="InterPro" id="IPR029058">
    <property type="entry name" value="AB_hydrolase_fold"/>
</dbReference>
<accession>A0A2A9FG33</accession>
<protein>
    <submittedName>
        <fullName evidence="9">Polyhydroxybutyrate depolymerase</fullName>
    </submittedName>
</protein>
<evidence type="ECO:0000256" key="1">
    <source>
        <dbReference type="ARBA" id="ARBA00004613"/>
    </source>
</evidence>
<dbReference type="AlphaFoldDB" id="A0A2A9FG33"/>
<dbReference type="Proteomes" id="UP000243542">
    <property type="component" value="Unassembled WGS sequence"/>
</dbReference>